<evidence type="ECO:0000313" key="2">
    <source>
        <dbReference type="EMBL" id="CAL6022748.1"/>
    </source>
</evidence>
<evidence type="ECO:0000313" key="1">
    <source>
        <dbReference type="EMBL" id="CAL6022742.1"/>
    </source>
</evidence>
<dbReference type="EMBL" id="CAXDID020000092">
    <property type="protein sequence ID" value="CAL6022748.1"/>
    <property type="molecule type" value="Genomic_DNA"/>
</dbReference>
<sequence>MGCRTISDEVVKTNLANITQEQSFDKDITKILSQINYSVENGKNIYDQLNQLVKLSIKPLTNSVQSFTKVIDILQSTPSLDMWNKMNLSKVALRFIINNNQNYNISNYIKINGLIPYNLLRMQQIMIKFIKQDYNSIFIA</sequence>
<name>A0ABP1ISS3_9EUKA</name>
<organism evidence="1 3">
    <name type="scientific">Hexamita inflata</name>
    <dbReference type="NCBI Taxonomy" id="28002"/>
    <lineage>
        <taxon>Eukaryota</taxon>
        <taxon>Metamonada</taxon>
        <taxon>Diplomonadida</taxon>
        <taxon>Hexamitidae</taxon>
        <taxon>Hexamitinae</taxon>
        <taxon>Hexamita</taxon>
    </lineage>
</organism>
<proteinExistence type="predicted"/>
<dbReference type="EMBL" id="CAXDID020000092">
    <property type="protein sequence ID" value="CAL6022742.1"/>
    <property type="molecule type" value="Genomic_DNA"/>
</dbReference>
<keyword evidence="3" id="KW-1185">Reference proteome</keyword>
<comment type="caution">
    <text evidence="1">The sequence shown here is derived from an EMBL/GenBank/DDBJ whole genome shotgun (WGS) entry which is preliminary data.</text>
</comment>
<reference evidence="1 3" key="1">
    <citation type="submission" date="2024-07" db="EMBL/GenBank/DDBJ databases">
        <authorList>
            <person name="Akdeniz Z."/>
        </authorList>
    </citation>
    <scope>NUCLEOTIDE SEQUENCE [LARGE SCALE GENOMIC DNA]</scope>
</reference>
<accession>A0ABP1ISS3</accession>
<gene>
    <name evidence="1" type="ORF">HINF_LOCUS28790</name>
    <name evidence="2" type="ORF">HINF_LOCUS28793</name>
</gene>
<evidence type="ECO:0000313" key="3">
    <source>
        <dbReference type="Proteomes" id="UP001642409"/>
    </source>
</evidence>
<protein>
    <submittedName>
        <fullName evidence="1">Hypothetical_protein</fullName>
    </submittedName>
</protein>
<dbReference type="Proteomes" id="UP001642409">
    <property type="component" value="Unassembled WGS sequence"/>
</dbReference>